<evidence type="ECO:0000313" key="4">
    <source>
        <dbReference type="Proteomes" id="UP000615989"/>
    </source>
</evidence>
<evidence type="ECO:0000256" key="1">
    <source>
        <dbReference type="SAM" id="Phobius"/>
    </source>
</evidence>
<accession>A0ABX1PMU8</accession>
<protein>
    <recommendedName>
        <fullName evidence="2">Putative Flp pilus-assembly TadG-like N-terminal domain-containing protein</fullName>
    </recommendedName>
</protein>
<keyword evidence="4" id="KW-1185">Reference proteome</keyword>
<feature type="transmembrane region" description="Helical" evidence="1">
    <location>
        <begin position="21"/>
        <end position="41"/>
    </location>
</feature>
<comment type="caution">
    <text evidence="3">The sequence shown here is derived from an EMBL/GenBank/DDBJ whole genome shotgun (WGS) entry which is preliminary data.</text>
</comment>
<keyword evidence="1" id="KW-0472">Membrane</keyword>
<evidence type="ECO:0000313" key="3">
    <source>
        <dbReference type="EMBL" id="NMG25854.1"/>
    </source>
</evidence>
<dbReference type="EMBL" id="WTVG01000044">
    <property type="protein sequence ID" value="NMG25854.1"/>
    <property type="molecule type" value="Genomic_DNA"/>
</dbReference>
<proteinExistence type="predicted"/>
<keyword evidence="1" id="KW-0812">Transmembrane</keyword>
<name>A0ABX1PMU8_9RHOO</name>
<organism evidence="3 4">
    <name type="scientific">Aromatoleum anaerobium</name>
    <dbReference type="NCBI Taxonomy" id="182180"/>
    <lineage>
        <taxon>Bacteria</taxon>
        <taxon>Pseudomonadati</taxon>
        <taxon>Pseudomonadota</taxon>
        <taxon>Betaproteobacteria</taxon>
        <taxon>Rhodocyclales</taxon>
        <taxon>Rhodocyclaceae</taxon>
        <taxon>Aromatoleum</taxon>
    </lineage>
</organism>
<dbReference type="InterPro" id="IPR028087">
    <property type="entry name" value="Tad_N"/>
</dbReference>
<dbReference type="Proteomes" id="UP000615989">
    <property type="component" value="Unassembled WGS sequence"/>
</dbReference>
<sequence>MRARRADMPKAFSIRSRQRGTVAIITGLSLVVLMGFAGLALDGGHLYLTKTELQNAADACALAASYELTGSPIPAENFTRAENAGKTVGAENRVDFQGGAIQVADIDVTFSTSLAGSWLSAGGATGNSKYVRCTITESGIAPWFMQVMGFDDQTVSALATATLSPSQNNCAIPMGLCTTPGSSAPHFGYVKGNWYSMNFKESGGGTMENLTGDFRWVDFDPSTTTPNCSGKGAQELSCLFEGAGQCNLPPNGPPTCPTSGNSTPTPGCVGDAGQKTSIGKAFNTRFGICQGGASCTDDELKSAPPDFTGLAYNTTNWSLGRDAYKGSVVEGTPNFVAARTSHLQVQSSELPNGTTRASTAQMISFGADRRLVTVPFLQCDSFAGGQHAPIRGYACILMLEPYKKAGSDVTVSAEYLGASNEPGSPCATSGAVGSSTSVGPLVPALVQ</sequence>
<evidence type="ECO:0000259" key="2">
    <source>
        <dbReference type="Pfam" id="PF13400"/>
    </source>
</evidence>
<reference evidence="3" key="1">
    <citation type="submission" date="2019-12" db="EMBL/GenBank/DDBJ databases">
        <title>Comparative genomics gives insights into the taxonomy of the Azoarcus-Aromatoleum group and reveals separate origins of nif in the plant-associated Azoarcus and non-plant-associated Aromatoleum sub-groups.</title>
        <authorList>
            <person name="Lafos M."/>
            <person name="Maluk M."/>
            <person name="Batista M."/>
            <person name="Junghare M."/>
            <person name="Carmona M."/>
            <person name="Faoro H."/>
            <person name="Cruz L.M."/>
            <person name="Battistoni F."/>
            <person name="De Souza E."/>
            <person name="Pedrosa F."/>
            <person name="Chen W.-M."/>
            <person name="Poole P.S."/>
            <person name="Dixon R.A."/>
            <person name="James E.K."/>
        </authorList>
    </citation>
    <scope>NUCLEOTIDE SEQUENCE</scope>
    <source>
        <strain evidence="3">LuFRes1</strain>
    </source>
</reference>
<keyword evidence="1" id="KW-1133">Transmembrane helix</keyword>
<dbReference type="Pfam" id="PF13400">
    <property type="entry name" value="Tad"/>
    <property type="match status" value="1"/>
</dbReference>
<gene>
    <name evidence="3" type="ORF">GO606_14215</name>
</gene>
<feature type="domain" description="Putative Flp pilus-assembly TadG-like N-terminal" evidence="2">
    <location>
        <begin position="20"/>
        <end position="64"/>
    </location>
</feature>